<feature type="transmembrane region" description="Helical" evidence="10">
    <location>
        <begin position="1116"/>
        <end position="1140"/>
    </location>
</feature>
<feature type="transmembrane region" description="Helical" evidence="10">
    <location>
        <begin position="558"/>
        <end position="577"/>
    </location>
</feature>
<dbReference type="GO" id="GO:0140359">
    <property type="term" value="F:ABC-type transporter activity"/>
    <property type="evidence" value="ECO:0007669"/>
    <property type="project" value="InterPro"/>
</dbReference>
<feature type="transmembrane region" description="Helical" evidence="10">
    <location>
        <begin position="25"/>
        <end position="45"/>
    </location>
</feature>
<feature type="compositionally biased region" description="Low complexity" evidence="9">
    <location>
        <begin position="1402"/>
        <end position="1412"/>
    </location>
</feature>
<feature type="transmembrane region" description="Helical" evidence="10">
    <location>
        <begin position="299"/>
        <end position="320"/>
    </location>
</feature>
<feature type="domain" description="ABC transmembrane type-1" evidence="12">
    <location>
        <begin position="298"/>
        <end position="593"/>
    </location>
</feature>
<dbReference type="PROSITE" id="PS50893">
    <property type="entry name" value="ABC_TRANSPORTER_2"/>
    <property type="match status" value="2"/>
</dbReference>
<evidence type="ECO:0000313" key="13">
    <source>
        <dbReference type="EMBL" id="KAG0256041.1"/>
    </source>
</evidence>
<dbReference type="Gene3D" id="3.40.50.300">
    <property type="entry name" value="P-loop containing nucleotide triphosphate hydrolases"/>
    <property type="match status" value="2"/>
</dbReference>
<feature type="transmembrane region" description="Helical" evidence="10">
    <location>
        <begin position="529"/>
        <end position="552"/>
    </location>
</feature>
<feature type="domain" description="ABC transporter" evidence="11">
    <location>
        <begin position="690"/>
        <end position="917"/>
    </location>
</feature>
<reference evidence="13" key="1">
    <citation type="journal article" date="2020" name="Fungal Divers.">
        <title>Resolving the Mortierellaceae phylogeny through synthesis of multi-gene phylogenetics and phylogenomics.</title>
        <authorList>
            <person name="Vandepol N."/>
            <person name="Liber J."/>
            <person name="Desiro A."/>
            <person name="Na H."/>
            <person name="Kennedy M."/>
            <person name="Barry K."/>
            <person name="Grigoriev I.V."/>
            <person name="Miller A.N."/>
            <person name="O'Donnell K."/>
            <person name="Stajich J.E."/>
            <person name="Bonito G."/>
        </authorList>
    </citation>
    <scope>NUCLEOTIDE SEQUENCE</scope>
    <source>
        <strain evidence="13">BC1065</strain>
    </source>
</reference>
<feature type="compositionally biased region" description="Acidic residues" evidence="9">
    <location>
        <begin position="1515"/>
        <end position="1528"/>
    </location>
</feature>
<gene>
    <name evidence="13" type="ORF">DFQ27_005933</name>
</gene>
<evidence type="ECO:0000256" key="4">
    <source>
        <dbReference type="ARBA" id="ARBA00022737"/>
    </source>
</evidence>
<comment type="subcellular location">
    <subcellularLocation>
        <location evidence="1">Vacuole membrane</location>
        <topology evidence="1">Multi-pass membrane protein</topology>
    </subcellularLocation>
</comment>
<dbReference type="InterPro" id="IPR050173">
    <property type="entry name" value="ABC_transporter_C-like"/>
</dbReference>
<dbReference type="GO" id="GO:0016887">
    <property type="term" value="F:ATP hydrolysis activity"/>
    <property type="evidence" value="ECO:0007669"/>
    <property type="project" value="InterPro"/>
</dbReference>
<feature type="transmembrane region" description="Helical" evidence="10">
    <location>
        <begin position="1066"/>
        <end position="1087"/>
    </location>
</feature>
<keyword evidence="8 10" id="KW-0472">Membrane</keyword>
<feature type="transmembrane region" description="Helical" evidence="10">
    <location>
        <begin position="145"/>
        <end position="164"/>
    </location>
</feature>
<feature type="region of interest" description="Disordered" evidence="9">
    <location>
        <begin position="1481"/>
        <end position="1540"/>
    </location>
</feature>
<dbReference type="OrthoDB" id="2425090at2759"/>
<sequence length="1732" mass="192110">MSPRLCLDSEGWGPFNRHGSDLTPCFEHAALFLLPSAIATPAFLYQVYAWKQSATPHHYGRTNWIYWPTQISMALASLTLFAFATAVPLNQAAHRYTVRSCSLLFAFFVASLVALLLALHTSYRLHSNSSSTITIAATTTTNTDAWFLTTALIALGLGFVFEALPRGKTSVVRQAAASGVNIYDRVNLASRLSYHYLQPLMALAAQKKTLDKADVYNMLPDNVRTAYGTSVLAASWEDRLARYRALHPKPPPTLTTTPMAATGAQEHSMEATWQPDDYPRHFLFWTLLSVHRWQIIPAIVMRIITSLNVFVQPALMGVLLDYIEHSQEQDQGGEGQEEKSAMYGLAIAVVMFFAAIFGATLYSFNTRWMMWTGQRIKSALSSMIFQKALRMSPGARQASSVGRMNNLMVVDTDTWQHAVDNLTVLFSIPLEIALALYMVYRLVGWTVLVGLATILAMVPLQVWRAHKYEELEDKILKAKDERVRLTTQILSSIKVIKLYNWEKPFENRVKEARQHELVIYRLQGIVEALISLVFASASTLVTLTTLSAYALWGGPGFTPGPLTAKAVFVTMTVLMMLHGPISRLSELTADVIAVSVAARRMQRFLLLEELDPNEVTREAPHPDKPIVELVDATCSWSRPDGQTVAGLNDGPDDDDEGEDEDEDENENNNGNAQDQETRPLISATTTTGTPETEDTEPTQPPGPTLEGINLSIQEGSLTAIVGRIGAGKSTLLSAILGETYRVRGSITVRTHTNKATIAYVAQQAWIINATVRDNILFGNPLDQARYDRIVFASGLEPDLAMLPAGDQTEIGERGINLSGGQKQRVSLARAAYADADLYLLDDPLSAVDAHVDRHLWTHLLGPQGLLHDKTRLLVTHGIHHLKSMDRIVVLDQGRLVENGTYPELMAARQSFYGLIKEYSIEYRRRRHHPVRRQSSGVHAADNSASKNTLQVPVLQEGGSDSESARSILRDLDAEDQAAILEQAAKGDDDDGNDDEDEDGSSATAEDDHGGVVHGANKAKGNDGDDEDGERDEDGQLIEDEVNKTGAVDWGLVRDYMQAVSYKNMSIFVGLMIMAQVFWTLASLWLVYGIDGSAKSEDGDGEEEGGGGEGEDFNLTMFLIVFALLSLAYILMSMMSLWMCFAVGRVRAAEVIHSTMLHNVLRLPMSFFDTTPMGRIINRFSSDLYSIDEHLPWRFLDLSFMGTSFLLSLIVIGYIIPPVLLLLPLIWLAFVFLQRYYLWASRSLKRILSAAKSPVYAKFNETLDGLATIRAMGLQQTYRHAHERRADHFANSFLAYAFSHEWLGLRLESLQAVMGLCCATLAVMARHTLRPSWVGLCLTYAITMDEDMMWLVRDFGSLQNDLIAVERVKEYAQDTPTEAPTETTDLVLRQKLLIGNEDRRRGGSSPSSSSSGSWPAKGSIEFVDYSTRYREGLDLVLRQVSFRIAAGEKIGIVGRTGAGKSSLTLALFRIIEAANSYWARASDPRRRKKEENKRNKRRLTEEGEDDEERQTLLGNTDDDDDDGNDDDGENGGHDPNREIDGGKIFIDGIDISQLGLDDLRQRLAIIPQDPTLFSGTVRENLDPFSQYQDADLWEALELAHLKPYIASLSPSSTGGGGLGAKVVGNGDNFSVGQRSLLCLARALLKRRQTKILVLDEATSSVDVQTDEHIQRTIRRAFKDHTVLTIAHRIKTVMDSDRILVLDQGRVVELDSPANLIAREESVFRQLAAQAGEI</sequence>
<dbReference type="PANTHER" id="PTHR24223">
    <property type="entry name" value="ATP-BINDING CASSETTE SUB-FAMILY C"/>
    <property type="match status" value="1"/>
</dbReference>
<evidence type="ECO:0000256" key="7">
    <source>
        <dbReference type="ARBA" id="ARBA00022989"/>
    </source>
</evidence>
<dbReference type="GO" id="GO:0000329">
    <property type="term" value="C:fungal-type vacuole membrane"/>
    <property type="evidence" value="ECO:0007669"/>
    <property type="project" value="UniProtKB-ARBA"/>
</dbReference>
<keyword evidence="14" id="KW-1185">Reference proteome</keyword>
<keyword evidence="3 10" id="KW-0812">Transmembrane</keyword>
<dbReference type="InterPro" id="IPR003439">
    <property type="entry name" value="ABC_transporter-like_ATP-bd"/>
</dbReference>
<feature type="compositionally biased region" description="Basic and acidic residues" evidence="9">
    <location>
        <begin position="1529"/>
        <end position="1540"/>
    </location>
</feature>
<feature type="region of interest" description="Disordered" evidence="9">
    <location>
        <begin position="926"/>
        <end position="963"/>
    </location>
</feature>
<dbReference type="SMART" id="SM00382">
    <property type="entry name" value="AAA"/>
    <property type="match status" value="2"/>
</dbReference>
<dbReference type="FunFam" id="3.40.50.300:FF:000997">
    <property type="entry name" value="Multidrug resistance-associated protein 1"/>
    <property type="match status" value="1"/>
</dbReference>
<feature type="transmembrane region" description="Helical" evidence="10">
    <location>
        <begin position="340"/>
        <end position="364"/>
    </location>
</feature>
<evidence type="ECO:0000256" key="2">
    <source>
        <dbReference type="ARBA" id="ARBA00022448"/>
    </source>
</evidence>
<dbReference type="PROSITE" id="PS00211">
    <property type="entry name" value="ABC_TRANSPORTER_1"/>
    <property type="match status" value="2"/>
</dbReference>
<dbReference type="Gene3D" id="1.20.1560.10">
    <property type="entry name" value="ABC transporter type 1, transmembrane domain"/>
    <property type="match status" value="2"/>
</dbReference>
<dbReference type="GO" id="GO:0005524">
    <property type="term" value="F:ATP binding"/>
    <property type="evidence" value="ECO:0007669"/>
    <property type="project" value="UniProtKB-KW"/>
</dbReference>
<accession>A0A9P6Q032</accession>
<dbReference type="PROSITE" id="PS50929">
    <property type="entry name" value="ABC_TM1F"/>
    <property type="match status" value="2"/>
</dbReference>
<organism evidence="13 14">
    <name type="scientific">Actinomortierella ambigua</name>
    <dbReference type="NCBI Taxonomy" id="1343610"/>
    <lineage>
        <taxon>Eukaryota</taxon>
        <taxon>Fungi</taxon>
        <taxon>Fungi incertae sedis</taxon>
        <taxon>Mucoromycota</taxon>
        <taxon>Mortierellomycotina</taxon>
        <taxon>Mortierellomycetes</taxon>
        <taxon>Mortierellales</taxon>
        <taxon>Mortierellaceae</taxon>
        <taxon>Actinomortierella</taxon>
    </lineage>
</organism>
<feature type="region of interest" description="Disordered" evidence="9">
    <location>
        <begin position="637"/>
        <end position="708"/>
    </location>
</feature>
<evidence type="ECO:0000256" key="5">
    <source>
        <dbReference type="ARBA" id="ARBA00022741"/>
    </source>
</evidence>
<evidence type="ECO:0000256" key="1">
    <source>
        <dbReference type="ARBA" id="ARBA00004128"/>
    </source>
</evidence>
<dbReference type="SUPFAM" id="SSF90123">
    <property type="entry name" value="ABC transporter transmembrane region"/>
    <property type="match status" value="2"/>
</dbReference>
<keyword evidence="6" id="KW-0067">ATP-binding</keyword>
<feature type="compositionally biased region" description="Basic and acidic residues" evidence="9">
    <location>
        <begin position="1488"/>
        <end position="1500"/>
    </location>
</feature>
<evidence type="ECO:0000256" key="9">
    <source>
        <dbReference type="SAM" id="MobiDB-lite"/>
    </source>
</evidence>
<comment type="caution">
    <text evidence="13">The sequence shown here is derived from an EMBL/GenBank/DDBJ whole genome shotgun (WGS) entry which is preliminary data.</text>
</comment>
<evidence type="ECO:0000256" key="3">
    <source>
        <dbReference type="ARBA" id="ARBA00022692"/>
    </source>
</evidence>
<proteinExistence type="predicted"/>
<protein>
    <submittedName>
        <fullName evidence="13">Uncharacterized protein</fullName>
    </submittedName>
</protein>
<feature type="transmembrane region" description="Helical" evidence="10">
    <location>
        <begin position="422"/>
        <end position="439"/>
    </location>
</feature>
<dbReference type="InterPro" id="IPR003593">
    <property type="entry name" value="AAA+_ATPase"/>
</dbReference>
<evidence type="ECO:0000256" key="6">
    <source>
        <dbReference type="ARBA" id="ARBA00022840"/>
    </source>
</evidence>
<dbReference type="InterPro" id="IPR056227">
    <property type="entry name" value="TMD0_ABC"/>
</dbReference>
<dbReference type="Pfam" id="PF00005">
    <property type="entry name" value="ABC_tran"/>
    <property type="match status" value="3"/>
</dbReference>
<keyword evidence="7 10" id="KW-1133">Transmembrane helix</keyword>
<keyword evidence="4" id="KW-0677">Repeat</keyword>
<evidence type="ECO:0000259" key="11">
    <source>
        <dbReference type="PROSITE" id="PS50893"/>
    </source>
</evidence>
<dbReference type="CDD" id="cd03244">
    <property type="entry name" value="ABCC_MRP_domain2"/>
    <property type="match status" value="1"/>
</dbReference>
<feature type="compositionally biased region" description="Acidic residues" evidence="9">
    <location>
        <begin position="650"/>
        <end position="666"/>
    </location>
</feature>
<dbReference type="FunFam" id="1.20.1560.10:FF:000013">
    <property type="entry name" value="ABC transporter C family member 2"/>
    <property type="match status" value="1"/>
</dbReference>
<dbReference type="CDD" id="cd18579">
    <property type="entry name" value="ABC_6TM_ABCC_D1"/>
    <property type="match status" value="1"/>
</dbReference>
<dbReference type="FunFam" id="3.40.50.300:FF:000163">
    <property type="entry name" value="Multidrug resistance-associated protein member 4"/>
    <property type="match status" value="1"/>
</dbReference>
<dbReference type="InterPro" id="IPR017871">
    <property type="entry name" value="ABC_transporter-like_CS"/>
</dbReference>
<feature type="compositionally biased region" description="Acidic residues" evidence="9">
    <location>
        <begin position="987"/>
        <end position="999"/>
    </location>
</feature>
<dbReference type="InterPro" id="IPR044746">
    <property type="entry name" value="ABCC_6TM_D1"/>
</dbReference>
<evidence type="ECO:0000259" key="12">
    <source>
        <dbReference type="PROSITE" id="PS50929"/>
    </source>
</evidence>
<dbReference type="InterPro" id="IPR036640">
    <property type="entry name" value="ABC1_TM_sf"/>
</dbReference>
<name>A0A9P6Q032_9FUNG</name>
<evidence type="ECO:0000313" key="14">
    <source>
        <dbReference type="Proteomes" id="UP000807716"/>
    </source>
</evidence>
<dbReference type="InterPro" id="IPR027417">
    <property type="entry name" value="P-loop_NTPase"/>
</dbReference>
<feature type="transmembrane region" description="Helical" evidence="10">
    <location>
        <begin position="101"/>
        <end position="125"/>
    </location>
</feature>
<dbReference type="Pfam" id="PF00664">
    <property type="entry name" value="ABC_membrane"/>
    <property type="match status" value="2"/>
</dbReference>
<dbReference type="EMBL" id="JAAAJB010000429">
    <property type="protein sequence ID" value="KAG0256041.1"/>
    <property type="molecule type" value="Genomic_DNA"/>
</dbReference>
<dbReference type="CDD" id="cd03250">
    <property type="entry name" value="ABCC_MRP_domain1"/>
    <property type="match status" value="1"/>
</dbReference>
<feature type="region of interest" description="Disordered" evidence="9">
    <location>
        <begin position="1396"/>
        <end position="1415"/>
    </location>
</feature>
<dbReference type="PANTHER" id="PTHR24223:SF443">
    <property type="entry name" value="MULTIDRUG-RESISTANCE LIKE PROTEIN 1, ISOFORM I"/>
    <property type="match status" value="1"/>
</dbReference>
<dbReference type="InterPro" id="IPR011527">
    <property type="entry name" value="ABC1_TM_dom"/>
</dbReference>
<evidence type="ECO:0000256" key="10">
    <source>
        <dbReference type="SAM" id="Phobius"/>
    </source>
</evidence>
<dbReference type="Pfam" id="PF24357">
    <property type="entry name" value="TMD0_ABC"/>
    <property type="match status" value="1"/>
</dbReference>
<feature type="region of interest" description="Disordered" evidence="9">
    <location>
        <begin position="983"/>
        <end position="1031"/>
    </location>
</feature>
<feature type="transmembrane region" description="Helical" evidence="10">
    <location>
        <begin position="445"/>
        <end position="463"/>
    </location>
</feature>
<feature type="domain" description="ABC transporter" evidence="11">
    <location>
        <begin position="1419"/>
        <end position="1727"/>
    </location>
</feature>
<evidence type="ECO:0000256" key="8">
    <source>
        <dbReference type="ARBA" id="ARBA00023136"/>
    </source>
</evidence>
<dbReference type="InterPro" id="IPR044726">
    <property type="entry name" value="ABCC_6TM_D2"/>
</dbReference>
<feature type="domain" description="ABC transmembrane type-1" evidence="12">
    <location>
        <begin position="1066"/>
        <end position="1359"/>
    </location>
</feature>
<feature type="transmembrane region" description="Helical" evidence="10">
    <location>
        <begin position="65"/>
        <end position="89"/>
    </location>
</feature>
<keyword evidence="2" id="KW-0813">Transport</keyword>
<dbReference type="SUPFAM" id="SSF52540">
    <property type="entry name" value="P-loop containing nucleoside triphosphate hydrolases"/>
    <property type="match status" value="3"/>
</dbReference>
<dbReference type="Proteomes" id="UP000807716">
    <property type="component" value="Unassembled WGS sequence"/>
</dbReference>
<dbReference type="CDD" id="cd18580">
    <property type="entry name" value="ABC_6TM_ABCC_D2"/>
    <property type="match status" value="1"/>
</dbReference>
<keyword evidence="5" id="KW-0547">Nucleotide-binding</keyword>